<reference evidence="1" key="2">
    <citation type="journal article" date="2015" name="Fish Shellfish Immunol.">
        <title>Early steps in the European eel (Anguilla anguilla)-Vibrio vulnificus interaction in the gills: Role of the RtxA13 toxin.</title>
        <authorList>
            <person name="Callol A."/>
            <person name="Pajuelo D."/>
            <person name="Ebbesson L."/>
            <person name="Teles M."/>
            <person name="MacKenzie S."/>
            <person name="Amaro C."/>
        </authorList>
    </citation>
    <scope>NUCLEOTIDE SEQUENCE</scope>
</reference>
<protein>
    <submittedName>
        <fullName evidence="1">Uncharacterized protein</fullName>
    </submittedName>
</protein>
<dbReference type="AlphaFoldDB" id="A0A0E9X9L7"/>
<name>A0A0E9X9L7_ANGAN</name>
<reference evidence="1" key="1">
    <citation type="submission" date="2014-11" db="EMBL/GenBank/DDBJ databases">
        <authorList>
            <person name="Amaro Gonzalez C."/>
        </authorList>
    </citation>
    <scope>NUCLEOTIDE SEQUENCE</scope>
</reference>
<proteinExistence type="predicted"/>
<accession>A0A0E9X9L7</accession>
<evidence type="ECO:0000313" key="1">
    <source>
        <dbReference type="EMBL" id="JAH99279.1"/>
    </source>
</evidence>
<organism evidence="1">
    <name type="scientific">Anguilla anguilla</name>
    <name type="common">European freshwater eel</name>
    <name type="synonym">Muraena anguilla</name>
    <dbReference type="NCBI Taxonomy" id="7936"/>
    <lineage>
        <taxon>Eukaryota</taxon>
        <taxon>Metazoa</taxon>
        <taxon>Chordata</taxon>
        <taxon>Craniata</taxon>
        <taxon>Vertebrata</taxon>
        <taxon>Euteleostomi</taxon>
        <taxon>Actinopterygii</taxon>
        <taxon>Neopterygii</taxon>
        <taxon>Teleostei</taxon>
        <taxon>Anguilliformes</taxon>
        <taxon>Anguillidae</taxon>
        <taxon>Anguilla</taxon>
    </lineage>
</organism>
<sequence>MQTNCCMWGGRGRNTQKGKFQKKKKYYYFVFCA</sequence>
<dbReference type="EMBL" id="GBXM01009298">
    <property type="protein sequence ID" value="JAH99279.1"/>
    <property type="molecule type" value="Transcribed_RNA"/>
</dbReference>